<dbReference type="SUPFAM" id="SSF51126">
    <property type="entry name" value="Pectin lyase-like"/>
    <property type="match status" value="4"/>
</dbReference>
<proteinExistence type="predicted"/>
<keyword evidence="7" id="KW-1185">Reference proteome</keyword>
<comment type="pathway">
    <text evidence="1">Protein modification; protein ubiquitination.</text>
</comment>
<dbReference type="InterPro" id="IPR039448">
    <property type="entry name" value="Beta_helix"/>
</dbReference>
<dbReference type="InterPro" id="IPR006626">
    <property type="entry name" value="PbH1"/>
</dbReference>
<dbReference type="Gene3D" id="1.20.1280.50">
    <property type="match status" value="1"/>
</dbReference>
<evidence type="ECO:0000259" key="5">
    <source>
        <dbReference type="PROSITE" id="PS50181"/>
    </source>
</evidence>
<dbReference type="SMART" id="SM00722">
    <property type="entry name" value="CASH"/>
    <property type="match status" value="3"/>
</dbReference>
<dbReference type="Pfam" id="PF00646">
    <property type="entry name" value="F-box"/>
    <property type="match status" value="1"/>
</dbReference>
<comment type="caution">
    <text evidence="6">The sequence shown here is derived from an EMBL/GenBank/DDBJ whole genome shotgun (WGS) entry which is preliminary data.</text>
</comment>
<name>A0AAD9PSU2_ACRCE</name>
<dbReference type="SUPFAM" id="SSF81383">
    <property type="entry name" value="F-box domain"/>
    <property type="match status" value="1"/>
</dbReference>
<dbReference type="InterPro" id="IPR011050">
    <property type="entry name" value="Pectin_lyase_fold/virulence"/>
</dbReference>
<dbReference type="PROSITE" id="PS50181">
    <property type="entry name" value="FBOX"/>
    <property type="match status" value="1"/>
</dbReference>
<organism evidence="6 7">
    <name type="scientific">Acropora cervicornis</name>
    <name type="common">Staghorn coral</name>
    <dbReference type="NCBI Taxonomy" id="6130"/>
    <lineage>
        <taxon>Eukaryota</taxon>
        <taxon>Metazoa</taxon>
        <taxon>Cnidaria</taxon>
        <taxon>Anthozoa</taxon>
        <taxon>Hexacorallia</taxon>
        <taxon>Scleractinia</taxon>
        <taxon>Astrocoeniina</taxon>
        <taxon>Acroporidae</taxon>
        <taxon>Acropora</taxon>
    </lineage>
</organism>
<evidence type="ECO:0000256" key="3">
    <source>
        <dbReference type="ARBA" id="ARBA00022786"/>
    </source>
</evidence>
<dbReference type="PANTHER" id="PTHR22990">
    <property type="entry name" value="F-BOX ONLY PROTEIN"/>
    <property type="match status" value="1"/>
</dbReference>
<reference evidence="6" key="2">
    <citation type="journal article" date="2023" name="Science">
        <title>Genomic signatures of disease resistance in endangered staghorn corals.</title>
        <authorList>
            <person name="Vollmer S.V."/>
            <person name="Selwyn J.D."/>
            <person name="Despard B.A."/>
            <person name="Roesel C.L."/>
        </authorList>
    </citation>
    <scope>NUCLEOTIDE SEQUENCE</scope>
    <source>
        <strain evidence="6">K2</strain>
    </source>
</reference>
<dbReference type="InterPro" id="IPR006633">
    <property type="entry name" value="Carb-bd_sugar_hydrolysis-dom"/>
</dbReference>
<dbReference type="InterPro" id="IPR036047">
    <property type="entry name" value="F-box-like_dom_sf"/>
</dbReference>
<feature type="domain" description="F-box" evidence="5">
    <location>
        <begin position="2"/>
        <end position="50"/>
    </location>
</feature>
<evidence type="ECO:0000313" key="7">
    <source>
        <dbReference type="Proteomes" id="UP001249851"/>
    </source>
</evidence>
<keyword evidence="2" id="KW-0677">Repeat</keyword>
<dbReference type="GO" id="GO:0042981">
    <property type="term" value="P:regulation of apoptotic process"/>
    <property type="evidence" value="ECO:0007669"/>
    <property type="project" value="TreeGrafter"/>
</dbReference>
<dbReference type="EMBL" id="JARQWQ010000146">
    <property type="protein sequence ID" value="KAK2548459.1"/>
    <property type="molecule type" value="Genomic_DNA"/>
</dbReference>
<dbReference type="Gene3D" id="2.160.20.10">
    <property type="entry name" value="Single-stranded right-handed beta-helix, Pectin lyase-like"/>
    <property type="match status" value="3"/>
</dbReference>
<keyword evidence="3" id="KW-0833">Ubl conjugation pathway</keyword>
<dbReference type="SMART" id="SM00710">
    <property type="entry name" value="PbH1"/>
    <property type="match status" value="17"/>
</dbReference>
<dbReference type="Proteomes" id="UP001249851">
    <property type="component" value="Unassembled WGS sequence"/>
</dbReference>
<evidence type="ECO:0000256" key="2">
    <source>
        <dbReference type="ARBA" id="ARBA00022737"/>
    </source>
</evidence>
<accession>A0AAD9PSU2</accession>
<dbReference type="AlphaFoldDB" id="A0AAD9PSU2"/>
<dbReference type="CDD" id="cd22090">
    <property type="entry name" value="F-box_FBXO10"/>
    <property type="match status" value="1"/>
</dbReference>
<dbReference type="InterPro" id="IPR022441">
    <property type="entry name" value="Para_beta_helix_rpt-2"/>
</dbReference>
<dbReference type="GO" id="GO:0006511">
    <property type="term" value="P:ubiquitin-dependent protein catabolic process"/>
    <property type="evidence" value="ECO:0007669"/>
    <property type="project" value="TreeGrafter"/>
</dbReference>
<gene>
    <name evidence="6" type="ORF">P5673_031354</name>
</gene>
<reference evidence="6" key="1">
    <citation type="journal article" date="2023" name="G3 (Bethesda)">
        <title>Whole genome assembly and annotation of the endangered Caribbean coral Acropora cervicornis.</title>
        <authorList>
            <person name="Selwyn J.D."/>
            <person name="Vollmer S.V."/>
        </authorList>
    </citation>
    <scope>NUCLEOTIDE SEQUENCE</scope>
    <source>
        <strain evidence="6">K2</strain>
    </source>
</reference>
<evidence type="ECO:0000256" key="1">
    <source>
        <dbReference type="ARBA" id="ARBA00004906"/>
    </source>
</evidence>
<sequence length="938" mass="103596">MPEKESLLPQELWRVILNHLSVRDLCRCSQVCQEWRELVKSLDSTRWKELFLASKRWKHPNWPNYTQKEPSSWKDTYKIHYLASKQWVNHSVEVRCAPCAYLFRRRLEHRRVLRVGQGRVFRTIKSAISAAAPFDCIMLQTGAYEEQHVLSVKFPVEICGEGELGDVLVQIAVEQQASSLRIQNLILQPGPQRSQTSLPTILKVSTGHVQVDNCIINQGHIQVSSPGSIVIRYCTFKNAFVTLRSVGFSRIENCQFCSDESSAVVIEGLPPITRQRPISRPLDNWMLSNGISSLGLEDLYDLSVIENDTKKGAKVIGNGVGSPNDIFPVIPMKPLECHLKANSENQINVVTNSVLQSKNPLGLGCQTQRHYLDTQCREVVRSIHGCIIRNNHFAAGKGAVLVRRRGHAWIEGNEISHLSHGVRCLTGAKVVILKNRIHDCSTSGIFFRERSTGLVAGNHIYSNKEAGADIRSGSDPILQHNHIHSGKRSGVVILDRGKGIIRDNDIYDNKEAGVYILYRGNPVVKRNRIWSGHAAGVAVTEEGKGQILFNDIYGMEWGGVDIRNGGNPVVSNNWIRDGHADGIVIGEGGKGIIMDNDIRGNSGCGVWILTVSKPLINGNRIADCGDSGVALVSNSDLHHDNQQLNSQFLQSEQEEQQLQPLFFDEDLSSTSNMDDHEQSIELNGLRPDKNYACVDNNTIFNNAGHGIHFSGSEGLLIRGNNVHNNEGCGIKIAKPAEIVIQDNSVCRNRSSGISIEIACSANVSGNGIYGNRKHGIVVSGKGLIKENDVFCNAMSGVELRGPGDPYITRNRIQSTDNYGVHILENGRGYVDSNDIYQCNMTGLYQNPDSTVLVINNRIIPVNTKDGHQVCIVNEGTTDCRHDPVGLDLDSPPRPLLPNKENKFPRPPVSQMSSSSLGNGHIVTAITACHGRSRFCVIS</sequence>
<dbReference type="PANTHER" id="PTHR22990:SF15">
    <property type="entry name" value="F-BOX ONLY PROTEIN 10"/>
    <property type="match status" value="1"/>
</dbReference>
<feature type="region of interest" description="Disordered" evidence="4">
    <location>
        <begin position="882"/>
        <end position="915"/>
    </location>
</feature>
<dbReference type="NCBIfam" id="TIGR03804">
    <property type="entry name" value="para_beta_helix"/>
    <property type="match status" value="1"/>
</dbReference>
<evidence type="ECO:0000256" key="4">
    <source>
        <dbReference type="SAM" id="MobiDB-lite"/>
    </source>
</evidence>
<dbReference type="InterPro" id="IPR012334">
    <property type="entry name" value="Pectin_lyas_fold"/>
</dbReference>
<dbReference type="InterPro" id="IPR001810">
    <property type="entry name" value="F-box_dom"/>
</dbReference>
<protein>
    <submittedName>
        <fullName evidence="6">F-box only protein 10</fullName>
    </submittedName>
</protein>
<dbReference type="Pfam" id="PF13229">
    <property type="entry name" value="Beta_helix"/>
    <property type="match status" value="2"/>
</dbReference>
<dbReference type="SMART" id="SM00256">
    <property type="entry name" value="FBOX"/>
    <property type="match status" value="1"/>
</dbReference>
<dbReference type="InterPro" id="IPR051550">
    <property type="entry name" value="SCF-Subunits/Alg-Epimerases"/>
</dbReference>
<evidence type="ECO:0000313" key="6">
    <source>
        <dbReference type="EMBL" id="KAK2548459.1"/>
    </source>
</evidence>